<dbReference type="SUPFAM" id="SSF53178">
    <property type="entry name" value="Peptidyl-tRNA hydrolase-like"/>
    <property type="match status" value="1"/>
</dbReference>
<keyword evidence="3 7" id="KW-0378">Hydrolase</keyword>
<dbReference type="GO" id="GO:0072344">
    <property type="term" value="P:rescue of stalled ribosome"/>
    <property type="evidence" value="ECO:0007669"/>
    <property type="project" value="UniProtKB-UniRule"/>
</dbReference>
<dbReference type="InterPro" id="IPR001328">
    <property type="entry name" value="Pept_tRNA_hydro"/>
</dbReference>
<sequence length="202" mass="21833">MDIFRSPRAAQEAHLHGAQWLIIGLGNPGPRYAHTRHNVGYLAIDALRGITPLLPYPGAPATACRTTIDAIPVALLRSTTYMNESGQAVAPLARELGLPPERIVVLHDELDLPTGTTRLRQGGAENGHNGLKSLSAELGTRDYLRVRMGISRPPKGTPVVDYVLGTMDDTPELHSGIEHAAEAARLIVSQGLARAQNEIHRR</sequence>
<comment type="function">
    <text evidence="7">Hydrolyzes ribosome-free peptidyl-tRNAs (with 1 or more amino acids incorporated), which drop off the ribosome during protein synthesis, or as a result of ribosome stalling.</text>
</comment>
<evidence type="ECO:0000256" key="6">
    <source>
        <dbReference type="ARBA" id="ARBA00050038"/>
    </source>
</evidence>
<evidence type="ECO:0000256" key="9">
    <source>
        <dbReference type="RuleBase" id="RU004320"/>
    </source>
</evidence>
<reference evidence="10 11" key="1">
    <citation type="submission" date="2015-10" db="EMBL/GenBank/DDBJ databases">
        <title>Corynebacteirum lowii and Corynebacterium oculi species nova, derived from human clinical disease and and emended description of Corynebacterium mastiditis.</title>
        <authorList>
            <person name="Bernard K."/>
            <person name="Pacheco A.L."/>
            <person name="Mcdougall C."/>
            <person name="Burtx T."/>
            <person name="Weibe D."/>
            <person name="Tyler S."/>
            <person name="Olson A.B."/>
            <person name="Cnockaert M."/>
            <person name="Eguchi H."/>
            <person name="Kuwahara T."/>
            <person name="Nakayama-Imaohji H."/>
            <person name="Boudewijins M."/>
            <person name="Van Hoecke F."/>
            <person name="Bernier A.-M."/>
            <person name="Vandamme P."/>
        </authorList>
    </citation>
    <scope>NUCLEOTIDE SEQUENCE [LARGE SCALE GENOMIC DNA]</scope>
    <source>
        <strain evidence="10 11">NML 130210</strain>
    </source>
</reference>
<dbReference type="NCBIfam" id="TIGR00447">
    <property type="entry name" value="pth"/>
    <property type="match status" value="1"/>
</dbReference>
<dbReference type="Proteomes" id="UP000050517">
    <property type="component" value="Unassembled WGS sequence"/>
</dbReference>
<dbReference type="PANTHER" id="PTHR17224">
    <property type="entry name" value="PEPTIDYL-TRNA HYDROLASE"/>
    <property type="match status" value="1"/>
</dbReference>
<dbReference type="RefSeq" id="WP_055122780.1">
    <property type="nucleotide sequence ID" value="NZ_LKST01000003.1"/>
</dbReference>
<accession>A0A0Q0U7Z3</accession>
<dbReference type="Pfam" id="PF01195">
    <property type="entry name" value="Pept_tRNA_hydro"/>
    <property type="match status" value="1"/>
</dbReference>
<comment type="similarity">
    <text evidence="5 7 9">Belongs to the PTH family.</text>
</comment>
<keyword evidence="4 7" id="KW-0694">RNA-binding</keyword>
<dbReference type="HAMAP" id="MF_00083">
    <property type="entry name" value="Pept_tRNA_hydro_bact"/>
    <property type="match status" value="1"/>
</dbReference>
<evidence type="ECO:0000256" key="2">
    <source>
        <dbReference type="ARBA" id="ARBA00022555"/>
    </source>
</evidence>
<dbReference type="EC" id="3.1.1.29" evidence="1 7"/>
<feature type="site" description="Stabilizes the basic form of H active site to accept a proton" evidence="7">
    <location>
        <position position="108"/>
    </location>
</feature>
<evidence type="ECO:0000256" key="8">
    <source>
        <dbReference type="RuleBase" id="RU000673"/>
    </source>
</evidence>
<proteinExistence type="inferred from homology"/>
<feature type="binding site" evidence="7">
    <location>
        <position position="129"/>
    </location>
    <ligand>
        <name>tRNA</name>
        <dbReference type="ChEBI" id="CHEBI:17843"/>
    </ligand>
</feature>
<feature type="binding site" evidence="7">
    <location>
        <position position="32"/>
    </location>
    <ligand>
        <name>tRNA</name>
        <dbReference type="ChEBI" id="CHEBI:17843"/>
    </ligand>
</feature>
<evidence type="ECO:0000256" key="4">
    <source>
        <dbReference type="ARBA" id="ARBA00022884"/>
    </source>
</evidence>
<dbReference type="STRING" id="1544416.Cocul_01673"/>
<dbReference type="OrthoDB" id="9800507at2"/>
<evidence type="ECO:0000256" key="3">
    <source>
        <dbReference type="ARBA" id="ARBA00022801"/>
    </source>
</evidence>
<keyword evidence="2 7" id="KW-0820">tRNA-binding</keyword>
<dbReference type="PANTHER" id="PTHR17224:SF1">
    <property type="entry name" value="PEPTIDYL-TRNA HYDROLASE"/>
    <property type="match status" value="1"/>
</dbReference>
<keyword evidence="7" id="KW-0963">Cytoplasm</keyword>
<feature type="active site" description="Proton acceptor" evidence="7">
    <location>
        <position position="37"/>
    </location>
</feature>
<dbReference type="EMBL" id="LKST01000003">
    <property type="protein sequence ID" value="KQB83603.1"/>
    <property type="molecule type" value="Genomic_DNA"/>
</dbReference>
<dbReference type="GO" id="GO:0005737">
    <property type="term" value="C:cytoplasm"/>
    <property type="evidence" value="ECO:0007669"/>
    <property type="project" value="UniProtKB-SubCell"/>
</dbReference>
<dbReference type="GO" id="GO:0004045">
    <property type="term" value="F:peptidyl-tRNA hydrolase activity"/>
    <property type="evidence" value="ECO:0007669"/>
    <property type="project" value="UniProtKB-UniRule"/>
</dbReference>
<gene>
    <name evidence="10" type="primary">pth_1</name>
    <name evidence="7" type="synonym">pth</name>
    <name evidence="10" type="ORF">Cocul_01673</name>
</gene>
<evidence type="ECO:0000313" key="10">
    <source>
        <dbReference type="EMBL" id="KQB83603.1"/>
    </source>
</evidence>
<dbReference type="PATRIC" id="fig|1544416.3.peg.1677"/>
<comment type="function">
    <text evidence="7">Catalyzes the release of premature peptidyl moieties from peptidyl-tRNA molecules trapped in stalled 50S ribosomal subunits, and thus maintains levels of free tRNAs and 50S ribosomes.</text>
</comment>
<evidence type="ECO:0000313" key="11">
    <source>
        <dbReference type="Proteomes" id="UP000050517"/>
    </source>
</evidence>
<dbReference type="Gene3D" id="3.40.50.1470">
    <property type="entry name" value="Peptidyl-tRNA hydrolase"/>
    <property type="match status" value="1"/>
</dbReference>
<comment type="subcellular location">
    <subcellularLocation>
        <location evidence="7">Cytoplasm</location>
    </subcellularLocation>
</comment>
<dbReference type="AlphaFoldDB" id="A0A0Q0U7Z3"/>
<feature type="site" description="Discriminates between blocked and unblocked aminoacyl-tRNA" evidence="7">
    <location>
        <position position="27"/>
    </location>
</feature>
<dbReference type="CDD" id="cd00462">
    <property type="entry name" value="PTH"/>
    <property type="match status" value="1"/>
</dbReference>
<feature type="binding site" evidence="7">
    <location>
        <position position="81"/>
    </location>
    <ligand>
        <name>tRNA</name>
        <dbReference type="ChEBI" id="CHEBI:17843"/>
    </ligand>
</feature>
<organism evidence="10 11">
    <name type="scientific">Corynebacterium oculi</name>
    <dbReference type="NCBI Taxonomy" id="1544416"/>
    <lineage>
        <taxon>Bacteria</taxon>
        <taxon>Bacillati</taxon>
        <taxon>Actinomycetota</taxon>
        <taxon>Actinomycetes</taxon>
        <taxon>Mycobacteriales</taxon>
        <taxon>Corynebacteriaceae</taxon>
        <taxon>Corynebacterium</taxon>
    </lineage>
</organism>
<evidence type="ECO:0000256" key="5">
    <source>
        <dbReference type="ARBA" id="ARBA00038063"/>
    </source>
</evidence>
<comment type="catalytic activity">
    <reaction evidence="7 8">
        <text>an N-acyl-L-alpha-aminoacyl-tRNA + H2O = an N-acyl-L-amino acid + a tRNA + H(+)</text>
        <dbReference type="Rhea" id="RHEA:54448"/>
        <dbReference type="Rhea" id="RHEA-COMP:10123"/>
        <dbReference type="Rhea" id="RHEA-COMP:13883"/>
        <dbReference type="ChEBI" id="CHEBI:15377"/>
        <dbReference type="ChEBI" id="CHEBI:15378"/>
        <dbReference type="ChEBI" id="CHEBI:59874"/>
        <dbReference type="ChEBI" id="CHEBI:78442"/>
        <dbReference type="ChEBI" id="CHEBI:138191"/>
        <dbReference type="EC" id="3.1.1.29"/>
    </reaction>
</comment>
<keyword evidence="11" id="KW-1185">Reference proteome</keyword>
<evidence type="ECO:0000256" key="7">
    <source>
        <dbReference type="HAMAP-Rule" id="MF_00083"/>
    </source>
</evidence>
<comment type="caution">
    <text evidence="10">The sequence shown here is derived from an EMBL/GenBank/DDBJ whole genome shotgun (WGS) entry which is preliminary data.</text>
</comment>
<evidence type="ECO:0000256" key="1">
    <source>
        <dbReference type="ARBA" id="ARBA00013260"/>
    </source>
</evidence>
<feature type="binding site" evidence="7">
    <location>
        <position position="83"/>
    </location>
    <ligand>
        <name>tRNA</name>
        <dbReference type="ChEBI" id="CHEBI:17843"/>
    </ligand>
</feature>
<protein>
    <recommendedName>
        <fullName evidence="6 7">Peptidyl-tRNA hydrolase</fullName>
        <shortName evidence="7">Pth</shortName>
        <ecNumber evidence="1 7">3.1.1.29</ecNumber>
    </recommendedName>
</protein>
<dbReference type="GO" id="GO:0006515">
    <property type="term" value="P:protein quality control for misfolded or incompletely synthesized proteins"/>
    <property type="evidence" value="ECO:0007669"/>
    <property type="project" value="UniProtKB-UniRule"/>
</dbReference>
<comment type="subunit">
    <text evidence="7">Monomer.</text>
</comment>
<name>A0A0Q0U7Z3_9CORY</name>
<dbReference type="InterPro" id="IPR018171">
    <property type="entry name" value="Pept_tRNA_hydro_CS"/>
</dbReference>
<dbReference type="GO" id="GO:0000049">
    <property type="term" value="F:tRNA binding"/>
    <property type="evidence" value="ECO:0007669"/>
    <property type="project" value="UniProtKB-UniRule"/>
</dbReference>
<dbReference type="PROSITE" id="PS01195">
    <property type="entry name" value="PEPT_TRNA_HYDROL_1"/>
    <property type="match status" value="1"/>
</dbReference>
<dbReference type="InterPro" id="IPR036416">
    <property type="entry name" value="Pept_tRNA_hydro_sf"/>
</dbReference>